<keyword evidence="7" id="KW-1185">Reference proteome</keyword>
<dbReference type="PROSITE" id="PS51775">
    <property type="entry name" value="GTD_BINDING"/>
    <property type="match status" value="1"/>
</dbReference>
<feature type="domain" description="GTD-binding" evidence="5">
    <location>
        <begin position="15"/>
        <end position="113"/>
    </location>
</feature>
<name>A0A835D6W8_TETSI</name>
<dbReference type="PANTHER" id="PTHR31422:SF1">
    <property type="entry name" value="GTD-BINDING DOMAIN-CONTAINING PROTEIN"/>
    <property type="match status" value="1"/>
</dbReference>
<dbReference type="Proteomes" id="UP000655225">
    <property type="component" value="Unassembled WGS sequence"/>
</dbReference>
<evidence type="ECO:0000259" key="5">
    <source>
        <dbReference type="PROSITE" id="PS51775"/>
    </source>
</evidence>
<organism evidence="6 7">
    <name type="scientific">Tetracentron sinense</name>
    <name type="common">Spur-leaf</name>
    <dbReference type="NCBI Taxonomy" id="13715"/>
    <lineage>
        <taxon>Eukaryota</taxon>
        <taxon>Viridiplantae</taxon>
        <taxon>Streptophyta</taxon>
        <taxon>Embryophyta</taxon>
        <taxon>Tracheophyta</taxon>
        <taxon>Spermatophyta</taxon>
        <taxon>Magnoliopsida</taxon>
        <taxon>Trochodendrales</taxon>
        <taxon>Trochodendraceae</taxon>
        <taxon>Tetracentron</taxon>
    </lineage>
</organism>
<dbReference type="GO" id="GO:0080115">
    <property type="term" value="F:myosin XI tail binding"/>
    <property type="evidence" value="ECO:0007669"/>
    <property type="project" value="UniProtKB-ARBA"/>
</dbReference>
<comment type="caution">
    <text evidence="6">The sequence shown here is derived from an EMBL/GenBank/DDBJ whole genome shotgun (WGS) entry which is preliminary data.</text>
</comment>
<reference evidence="6 7" key="1">
    <citation type="submission" date="2020-04" db="EMBL/GenBank/DDBJ databases">
        <title>Plant Genome Project.</title>
        <authorList>
            <person name="Zhang R.-G."/>
        </authorList>
    </citation>
    <scope>NUCLEOTIDE SEQUENCE [LARGE SCALE GENOMIC DNA]</scope>
    <source>
        <strain evidence="6">YNK0</strain>
        <tissue evidence="6">Leaf</tissue>
    </source>
</reference>
<dbReference type="OrthoDB" id="1105498at2759"/>
<comment type="subcellular location">
    <subcellularLocation>
        <location evidence="1">Membrane</location>
    </subcellularLocation>
</comment>
<accession>A0A835D6W8</accession>
<evidence type="ECO:0000313" key="7">
    <source>
        <dbReference type="Proteomes" id="UP000655225"/>
    </source>
</evidence>
<proteinExistence type="predicted"/>
<sequence length="396" mass="45255">MSMAESSKSSGTAENEIAALKEVLLSQQKLLQKLYIELDEEREASGTSVSEALSMILRLQGEKAAVKMEASQYKRMAEEKIYHAEESIAAFEELLYQKDMEIACLEFQIQAYRCKLMSLGSSDMTIGEMRFPDHLLLRSNGAYFGDMGVHGTVKRNKSLPAILYKDSYCEKGIVESERSSIPLAEFSSMKIDEDTDREFNVRSKEMQAAEESAEYPRNLLESEAIRDTPHSTTVHDIFEVPQIHENHKCCGPQKKLILEGEADWLKKMLLYGHQDNKTSKLEDRIPVDCHLAPTIHDAPSQADVEQLRLELLEYDRRIRKKEGADRGEEEMKLLRKIHEQLNAIQSEISSKIKKSPPLDDSPLVLVMEVWLIAYFLPFMYHLSQMSLMNSSFDLSF</sequence>
<dbReference type="InterPro" id="IPR007656">
    <property type="entry name" value="GTD-bd"/>
</dbReference>
<evidence type="ECO:0000256" key="1">
    <source>
        <dbReference type="ARBA" id="ARBA00004370"/>
    </source>
</evidence>
<keyword evidence="4" id="KW-0472">Membrane</keyword>
<dbReference type="Pfam" id="PF04576">
    <property type="entry name" value="Zein-binding"/>
    <property type="match status" value="1"/>
</dbReference>
<protein>
    <recommendedName>
        <fullName evidence="5">GTD-binding domain-containing protein</fullName>
    </recommendedName>
</protein>
<keyword evidence="2" id="KW-0812">Transmembrane</keyword>
<evidence type="ECO:0000256" key="4">
    <source>
        <dbReference type="ARBA" id="ARBA00023136"/>
    </source>
</evidence>
<evidence type="ECO:0000256" key="2">
    <source>
        <dbReference type="ARBA" id="ARBA00022692"/>
    </source>
</evidence>
<dbReference type="EMBL" id="JABCRI010000015">
    <property type="protein sequence ID" value="KAF8393003.1"/>
    <property type="molecule type" value="Genomic_DNA"/>
</dbReference>
<dbReference type="GO" id="GO:0016020">
    <property type="term" value="C:membrane"/>
    <property type="evidence" value="ECO:0007669"/>
    <property type="project" value="UniProtKB-SubCell"/>
</dbReference>
<dbReference type="OMA" id="AMKETIH"/>
<evidence type="ECO:0000313" key="6">
    <source>
        <dbReference type="EMBL" id="KAF8393003.1"/>
    </source>
</evidence>
<dbReference type="PANTHER" id="PTHR31422">
    <property type="entry name" value="BNAANNG28530D PROTEIN"/>
    <property type="match status" value="1"/>
</dbReference>
<gene>
    <name evidence="6" type="ORF">HHK36_021244</name>
</gene>
<keyword evidence="3" id="KW-1133">Transmembrane helix</keyword>
<dbReference type="AlphaFoldDB" id="A0A835D6W8"/>
<evidence type="ECO:0000256" key="3">
    <source>
        <dbReference type="ARBA" id="ARBA00022989"/>
    </source>
</evidence>